<evidence type="ECO:0000313" key="3">
    <source>
        <dbReference type="EMBL" id="TDP59113.1"/>
    </source>
</evidence>
<dbReference type="Pfam" id="PF13360">
    <property type="entry name" value="PQQ_2"/>
    <property type="match status" value="1"/>
</dbReference>
<dbReference type="InterPro" id="IPR011047">
    <property type="entry name" value="Quinoprotein_ADH-like_sf"/>
</dbReference>
<dbReference type="InterPro" id="IPR036116">
    <property type="entry name" value="FN3_sf"/>
</dbReference>
<evidence type="ECO:0000259" key="2">
    <source>
        <dbReference type="SMART" id="SM00060"/>
    </source>
</evidence>
<feature type="domain" description="Fibronectin type-III" evidence="2">
    <location>
        <begin position="403"/>
        <end position="489"/>
    </location>
</feature>
<dbReference type="AlphaFoldDB" id="A0A4R6QBD0"/>
<dbReference type="Gene3D" id="2.130.10.10">
    <property type="entry name" value="YVTN repeat-like/Quinoprotein amine dehydrogenase"/>
    <property type="match status" value="1"/>
</dbReference>
<gene>
    <name evidence="3" type="ORF">EV211_10445</name>
</gene>
<dbReference type="Proteomes" id="UP000295500">
    <property type="component" value="Unassembled WGS sequence"/>
</dbReference>
<feature type="domain" description="Fibronectin type-III" evidence="2">
    <location>
        <begin position="500"/>
        <end position="577"/>
    </location>
</feature>
<dbReference type="InterPro" id="IPR003961">
    <property type="entry name" value="FN3_dom"/>
</dbReference>
<proteinExistence type="predicted"/>
<dbReference type="OrthoDB" id="1885452at2"/>
<accession>A0A4R6QBD0</accession>
<dbReference type="InterPro" id="IPR013783">
    <property type="entry name" value="Ig-like_fold"/>
</dbReference>
<dbReference type="SMART" id="SM00564">
    <property type="entry name" value="PQQ"/>
    <property type="match status" value="5"/>
</dbReference>
<dbReference type="RefSeq" id="WP_133527716.1">
    <property type="nucleotide sequence ID" value="NZ_SNXO01000004.1"/>
</dbReference>
<dbReference type="Gene3D" id="2.40.10.480">
    <property type="match status" value="1"/>
</dbReference>
<dbReference type="EMBL" id="SNXO01000004">
    <property type="protein sequence ID" value="TDP59113.1"/>
    <property type="molecule type" value="Genomic_DNA"/>
</dbReference>
<evidence type="ECO:0000256" key="1">
    <source>
        <dbReference type="SAM" id="SignalP"/>
    </source>
</evidence>
<name>A0A4R6QBD0_9FIRM</name>
<dbReference type="SUPFAM" id="SSF50998">
    <property type="entry name" value="Quinoprotein alcohol dehydrogenase-like"/>
    <property type="match status" value="1"/>
</dbReference>
<dbReference type="SUPFAM" id="SSF49265">
    <property type="entry name" value="Fibronectin type III"/>
    <property type="match status" value="1"/>
</dbReference>
<protein>
    <submittedName>
        <fullName evidence="3">Outer membrane protein assembly factor BamB</fullName>
    </submittedName>
</protein>
<dbReference type="InterPro" id="IPR002372">
    <property type="entry name" value="PQQ_rpt_dom"/>
</dbReference>
<feature type="signal peptide" evidence="1">
    <location>
        <begin position="1"/>
        <end position="26"/>
    </location>
</feature>
<dbReference type="Gene3D" id="2.60.40.10">
    <property type="entry name" value="Immunoglobulins"/>
    <property type="match status" value="2"/>
</dbReference>
<organism evidence="3 4">
    <name type="scientific">Aminicella lysinilytica</name>
    <dbReference type="NCBI Taxonomy" id="433323"/>
    <lineage>
        <taxon>Bacteria</taxon>
        <taxon>Bacillati</taxon>
        <taxon>Bacillota</taxon>
        <taxon>Clostridia</taxon>
        <taxon>Peptostreptococcales</taxon>
        <taxon>Anaerovoracaceae</taxon>
        <taxon>Aminicella</taxon>
    </lineage>
</organism>
<dbReference type="InterPro" id="IPR018391">
    <property type="entry name" value="PQQ_b-propeller_rpt"/>
</dbReference>
<dbReference type="InterPro" id="IPR015943">
    <property type="entry name" value="WD40/YVTN_repeat-like_dom_sf"/>
</dbReference>
<dbReference type="SMART" id="SM00060">
    <property type="entry name" value="FN3"/>
    <property type="match status" value="2"/>
</dbReference>
<keyword evidence="4" id="KW-1185">Reference proteome</keyword>
<comment type="caution">
    <text evidence="3">The sequence shown here is derived from an EMBL/GenBank/DDBJ whole genome shotgun (WGS) entry which is preliminary data.</text>
</comment>
<keyword evidence="1" id="KW-0732">Signal</keyword>
<evidence type="ECO:0000313" key="4">
    <source>
        <dbReference type="Proteomes" id="UP000295500"/>
    </source>
</evidence>
<feature type="chain" id="PRO_5020323203" evidence="1">
    <location>
        <begin position="27"/>
        <end position="591"/>
    </location>
</feature>
<sequence length="591" mass="62808">MRNKLRIVMLAAIVAVTMLVPAGVFAGTTAAATPDAIGTTGIKWQKSLGTGWSSAPTPPALIGGSIYVGAGDKVYKMNKDTGKQEAVSKSIGGTVGYAMMPVISDGNGYIYVSTVKCQIVKLKASDLSIVWKSTETFDGQNVCPVEYIDGRVYSGTWGDDNDGGTFFCIDGSTGKTIWKKFDSEGYYWAGAAKLGDRIIFGSDNKTLYSVAADAKNTSSIKSLTLKYNVRCVPAVSGNYAYFTTTSATVMSSSATEGKLYKVSLASDGTPEKVTDYDFGSSSCSPVISGDRIYVGGNKGKLSAFDTDLNQKWTTTTNGGEIKGDILVSTGTAGKVSIYSTGNNGVGGIYCVQADANGSKLTEGMTFVPQHRQYCISPVTAGDDGTLYYKNDSGYIMAVNGVSDSSAVSAKATSTGYQSVKVLWNNKANATAYTVYRSTDGKTFVKVSTIDVSKVNYDFGYNTTFYNEKGLTTNKAYYYKVTATLLDGSTTAAATASKVRPVPASAKVSTTAGSGKITVRWGKVTGAGGYCVYRATSKSGSYKKVKTMTGTRFVNTKLKKGRTYYYKVKAYRTVSGKKVFGGWSNISYKKVK</sequence>
<reference evidence="3 4" key="1">
    <citation type="submission" date="2019-03" db="EMBL/GenBank/DDBJ databases">
        <title>Genomic Encyclopedia of Type Strains, Phase IV (KMG-IV): sequencing the most valuable type-strain genomes for metagenomic binning, comparative biology and taxonomic classification.</title>
        <authorList>
            <person name="Goeker M."/>
        </authorList>
    </citation>
    <scope>NUCLEOTIDE SEQUENCE [LARGE SCALE GENOMIC DNA]</scope>
    <source>
        <strain evidence="3 4">DSM 28287</strain>
    </source>
</reference>